<organism evidence="3 4">
    <name type="scientific">Candidatus Adlerbacteria bacterium GW2011_GWC1_50_9</name>
    <dbReference type="NCBI Taxonomy" id="1618608"/>
    <lineage>
        <taxon>Bacteria</taxon>
        <taxon>Candidatus Adleribacteriota</taxon>
    </lineage>
</organism>
<keyword evidence="2" id="KW-0812">Transmembrane</keyword>
<evidence type="ECO:0000313" key="4">
    <source>
        <dbReference type="Proteomes" id="UP000034201"/>
    </source>
</evidence>
<dbReference type="EMBL" id="LCQQ01000007">
    <property type="protein sequence ID" value="KKW21397.1"/>
    <property type="molecule type" value="Genomic_DNA"/>
</dbReference>
<accession>A0A0G1Z225</accession>
<evidence type="ECO:0000256" key="1">
    <source>
        <dbReference type="SAM" id="MobiDB-lite"/>
    </source>
</evidence>
<proteinExistence type="predicted"/>
<gene>
    <name evidence="3" type="ORF">UY61_C0007G0006</name>
</gene>
<feature type="transmembrane region" description="Helical" evidence="2">
    <location>
        <begin position="336"/>
        <end position="356"/>
    </location>
</feature>
<reference evidence="3 4" key="1">
    <citation type="journal article" date="2015" name="Nature">
        <title>rRNA introns, odd ribosomes, and small enigmatic genomes across a large radiation of phyla.</title>
        <authorList>
            <person name="Brown C.T."/>
            <person name="Hug L.A."/>
            <person name="Thomas B.C."/>
            <person name="Sharon I."/>
            <person name="Castelle C.J."/>
            <person name="Singh A."/>
            <person name="Wilkins M.J."/>
            <person name="Williams K.H."/>
            <person name="Banfield J.F."/>
        </authorList>
    </citation>
    <scope>NUCLEOTIDE SEQUENCE [LARGE SCALE GENOMIC DNA]</scope>
</reference>
<evidence type="ECO:0000256" key="2">
    <source>
        <dbReference type="SAM" id="Phobius"/>
    </source>
</evidence>
<keyword evidence="2" id="KW-0472">Membrane</keyword>
<keyword evidence="2" id="KW-1133">Transmembrane helix</keyword>
<dbReference type="PROSITE" id="PS51257">
    <property type="entry name" value="PROKAR_LIPOPROTEIN"/>
    <property type="match status" value="1"/>
</dbReference>
<sequence length="376" mass="40353">MKLRRGVATVISGISLLFSLSACVSLPILRADVLRVENPGVGVQVEASIRDSESGEPIVIERFSCPENKTCILAETVVRKGVLVVRAEAQEAYVTPVTFPSFGTMREEARADFRASTDDSDNLPAMIEAVQPRFANASSHEIAVALTALDTAKEYAARGETVDPSQIFEPEIPPGSESTKTVEMEYSTEDISVFSTHRGGYGWCGGAALDDTSGGATCRRTVTVAGAPSGKSPELPPRQKSDEFPLPVSKREEPKITHTPALVTPPVLIAAAAPESASWRTAIPQQKPKVPTKKSVTVAAAPKKDCPCEITVTTPQPTVIDQTTIVPQSRDPITSWLLALLAIGIFGITIVLSLILREMRRQNNPANNPRRPPPRA</sequence>
<comment type="caution">
    <text evidence="3">The sequence shown here is derived from an EMBL/GenBank/DDBJ whole genome shotgun (WGS) entry which is preliminary data.</text>
</comment>
<evidence type="ECO:0000313" key="3">
    <source>
        <dbReference type="EMBL" id="KKW21397.1"/>
    </source>
</evidence>
<dbReference type="Proteomes" id="UP000034201">
    <property type="component" value="Unassembled WGS sequence"/>
</dbReference>
<protein>
    <submittedName>
        <fullName evidence="3">Uncharacterized protein</fullName>
    </submittedName>
</protein>
<feature type="region of interest" description="Disordered" evidence="1">
    <location>
        <begin position="225"/>
        <end position="245"/>
    </location>
</feature>
<dbReference type="AlphaFoldDB" id="A0A0G1Z225"/>
<name>A0A0G1Z225_9BACT</name>